<organism evidence="2 3">
    <name type="scientific">Candidatus Mcinerneyibacterium aminivorans</name>
    <dbReference type="NCBI Taxonomy" id="2703815"/>
    <lineage>
        <taxon>Bacteria</taxon>
        <taxon>Candidatus Macinerneyibacteriota</taxon>
        <taxon>Candidatus Mcinerneyibacteria</taxon>
        <taxon>Candidatus Mcinerneyibacteriales</taxon>
        <taxon>Candidatus Mcinerneyibacteriaceae</taxon>
        <taxon>Candidatus Mcinerneyibacterium</taxon>
    </lineage>
</organism>
<feature type="domain" description="GAF" evidence="1">
    <location>
        <begin position="134"/>
        <end position="213"/>
    </location>
</feature>
<dbReference type="InterPro" id="IPR003018">
    <property type="entry name" value="GAF"/>
</dbReference>
<proteinExistence type="predicted"/>
<sequence>MEEFEKLNYYINKIESYEKIKNNDEILFYLEKIEKEVENHRDFYDIFEILSDEYDKTYNILSLYKQVSRIMTTTNSFRKFLKSLFKLLIFELNGESTSVMIHNNKEKTLEMLGYFNIKRGFNFVYNNKKKTTFKIGEGIAGKVAKNKKPIILDKANNSKEFIKKNNFNINSLICLPLKYNNNLVGILNLSHVDKAVYNEEHKNLLNLIASIISLKAVLYGYC</sequence>
<dbReference type="Gene3D" id="3.30.450.40">
    <property type="match status" value="1"/>
</dbReference>
<dbReference type="SUPFAM" id="SSF55781">
    <property type="entry name" value="GAF domain-like"/>
    <property type="match status" value="1"/>
</dbReference>
<protein>
    <submittedName>
        <fullName evidence="2">GAF domain-containing protein</fullName>
    </submittedName>
</protein>
<comment type="caution">
    <text evidence="2">The sequence shown here is derived from an EMBL/GenBank/DDBJ whole genome shotgun (WGS) entry which is preliminary data.</text>
</comment>
<evidence type="ECO:0000313" key="2">
    <source>
        <dbReference type="EMBL" id="TYB31195.1"/>
    </source>
</evidence>
<gene>
    <name evidence="2" type="ORF">FXF47_05450</name>
</gene>
<dbReference type="Proteomes" id="UP000324143">
    <property type="component" value="Unassembled WGS sequence"/>
</dbReference>
<keyword evidence="3" id="KW-1185">Reference proteome</keyword>
<evidence type="ECO:0000259" key="1">
    <source>
        <dbReference type="Pfam" id="PF13185"/>
    </source>
</evidence>
<name>A0A5D0MH28_9BACT</name>
<reference evidence="2" key="1">
    <citation type="submission" date="2019-08" db="EMBL/GenBank/DDBJ databases">
        <title>Genomic characterization of a novel candidate phylum (ARYD3) from a high temperature, high salinity tertiary oil reservoir in north central Oklahoma, USA.</title>
        <authorList>
            <person name="Youssef N.H."/>
            <person name="Yadav A."/>
            <person name="Elshahed M.S."/>
        </authorList>
    </citation>
    <scope>NUCLEOTIDE SEQUENCE [LARGE SCALE GENOMIC DNA]</scope>
    <source>
        <strain evidence="2">ARYD3</strain>
    </source>
</reference>
<dbReference type="EMBL" id="VSIX01000049">
    <property type="protein sequence ID" value="TYB31195.1"/>
    <property type="molecule type" value="Genomic_DNA"/>
</dbReference>
<accession>A0A5D0MH28</accession>
<dbReference type="Pfam" id="PF13185">
    <property type="entry name" value="GAF_2"/>
    <property type="match status" value="1"/>
</dbReference>
<dbReference type="AlphaFoldDB" id="A0A5D0MH28"/>
<evidence type="ECO:0000313" key="3">
    <source>
        <dbReference type="Proteomes" id="UP000324143"/>
    </source>
</evidence>
<dbReference type="InterPro" id="IPR029016">
    <property type="entry name" value="GAF-like_dom_sf"/>
</dbReference>